<dbReference type="InterPro" id="IPR016167">
    <property type="entry name" value="FAD-bd_PCMH_sub1"/>
</dbReference>
<name>A0A212KHW0_9FIRM</name>
<dbReference type="SUPFAM" id="SSF56176">
    <property type="entry name" value="FAD-binding/transporter-associated domain-like"/>
    <property type="match status" value="1"/>
</dbReference>
<dbReference type="Gene3D" id="3.30.43.10">
    <property type="entry name" value="Uridine Diphospho-n-acetylenolpyruvylglucosamine Reductase, domain 2"/>
    <property type="match status" value="1"/>
</dbReference>
<dbReference type="InterPro" id="IPR051312">
    <property type="entry name" value="Diverse_Substr_Oxidored"/>
</dbReference>
<evidence type="ECO:0000256" key="3">
    <source>
        <dbReference type="ARBA" id="ARBA00023002"/>
    </source>
</evidence>
<reference evidence="5" key="1">
    <citation type="submission" date="2016-04" db="EMBL/GenBank/DDBJ databases">
        <authorList>
            <person name="Evans L.H."/>
            <person name="Alamgir A."/>
            <person name="Owens N."/>
            <person name="Weber N.D."/>
            <person name="Virtaneva K."/>
            <person name="Barbian K."/>
            <person name="Babar A."/>
            <person name="Rosenke K."/>
        </authorList>
    </citation>
    <scope>NUCLEOTIDE SEQUENCE</scope>
    <source>
        <strain evidence="5">86</strain>
    </source>
</reference>
<proteinExistence type="predicted"/>
<dbReference type="GO" id="GO:0071949">
    <property type="term" value="F:FAD binding"/>
    <property type="evidence" value="ECO:0007669"/>
    <property type="project" value="InterPro"/>
</dbReference>
<dbReference type="InterPro" id="IPR036318">
    <property type="entry name" value="FAD-bd_PCMH-like_sf"/>
</dbReference>
<organism evidence="5">
    <name type="scientific">uncultured Eubacteriales bacterium</name>
    <dbReference type="NCBI Taxonomy" id="172733"/>
    <lineage>
        <taxon>Bacteria</taxon>
        <taxon>Bacillati</taxon>
        <taxon>Bacillota</taxon>
        <taxon>Clostridia</taxon>
        <taxon>Eubacteriales</taxon>
        <taxon>environmental samples</taxon>
    </lineage>
</organism>
<evidence type="ECO:0000259" key="4">
    <source>
        <dbReference type="PROSITE" id="PS51387"/>
    </source>
</evidence>
<sequence>MIPFNFIYCRPDTIGEAYEAFFRLWAEGKNPAYYSGGSETITMCRAGNIQPGAVIDLKSIPECSLVFADQDGLSIGAACTLNQIKESNLFPLLSLACGRIADHTNQCRITLGGNLCGTIIYRETSLALLLSDASLTLLGEDGSRTVPFEHVFQGRMQLSPGELVVRAHIPGWALTAPHYHIKHTANEKIDYPLVSMAAIRKDGRLRAAFSGVCSYPFRSAEMEDILNDRALSHSARAEQAAVRLPEPARSDVEGSGAYRKFVLTNMLRALFEEFKDG</sequence>
<dbReference type="Gene3D" id="3.30.465.10">
    <property type="match status" value="1"/>
</dbReference>
<dbReference type="InterPro" id="IPR036683">
    <property type="entry name" value="CO_DH_flav_C_dom_sf"/>
</dbReference>
<accession>A0A212KHW0</accession>
<dbReference type="GO" id="GO:0016491">
    <property type="term" value="F:oxidoreductase activity"/>
    <property type="evidence" value="ECO:0007669"/>
    <property type="project" value="UniProtKB-KW"/>
</dbReference>
<evidence type="ECO:0000313" key="5">
    <source>
        <dbReference type="EMBL" id="SBW11208.1"/>
    </source>
</evidence>
<dbReference type="InterPro" id="IPR002346">
    <property type="entry name" value="Mopterin_DH_FAD-bd"/>
</dbReference>
<keyword evidence="1" id="KW-0285">Flavoprotein</keyword>
<keyword evidence="3" id="KW-0560">Oxidoreductase</keyword>
<dbReference type="InterPro" id="IPR016169">
    <property type="entry name" value="FAD-bd_PCMH_sub2"/>
</dbReference>
<dbReference type="SMART" id="SM01092">
    <property type="entry name" value="CO_deh_flav_C"/>
    <property type="match status" value="1"/>
</dbReference>
<keyword evidence="2" id="KW-0274">FAD</keyword>
<dbReference type="PROSITE" id="PS51387">
    <property type="entry name" value="FAD_PCMH"/>
    <property type="match status" value="1"/>
</dbReference>
<dbReference type="PANTHER" id="PTHR42659:SF2">
    <property type="entry name" value="XANTHINE DEHYDROGENASE SUBUNIT C-RELATED"/>
    <property type="match status" value="1"/>
</dbReference>
<evidence type="ECO:0000256" key="1">
    <source>
        <dbReference type="ARBA" id="ARBA00022630"/>
    </source>
</evidence>
<dbReference type="EMBL" id="FLUN01000001">
    <property type="protein sequence ID" value="SBW11208.1"/>
    <property type="molecule type" value="Genomic_DNA"/>
</dbReference>
<dbReference type="AlphaFoldDB" id="A0A212KHW0"/>
<dbReference type="Pfam" id="PF00941">
    <property type="entry name" value="FAD_binding_5"/>
    <property type="match status" value="1"/>
</dbReference>
<dbReference type="SUPFAM" id="SSF55447">
    <property type="entry name" value="CO dehydrogenase flavoprotein C-terminal domain-like"/>
    <property type="match status" value="1"/>
</dbReference>
<protein>
    <submittedName>
        <fullName evidence="5">FAD binding domain in molybdopterin dehydrogenase</fullName>
    </submittedName>
</protein>
<evidence type="ECO:0000256" key="2">
    <source>
        <dbReference type="ARBA" id="ARBA00022827"/>
    </source>
</evidence>
<gene>
    <name evidence="5" type="ORF">KL86CLO1_13193</name>
</gene>
<feature type="domain" description="FAD-binding PCMH-type" evidence="4">
    <location>
        <begin position="1"/>
        <end position="174"/>
    </location>
</feature>
<dbReference type="InterPro" id="IPR016166">
    <property type="entry name" value="FAD-bd_PCMH"/>
</dbReference>
<dbReference type="PANTHER" id="PTHR42659">
    <property type="entry name" value="XANTHINE DEHYDROGENASE SUBUNIT C-RELATED"/>
    <property type="match status" value="1"/>
</dbReference>
<dbReference type="InterPro" id="IPR005107">
    <property type="entry name" value="CO_DH_flav_C"/>
</dbReference>
<dbReference type="Gene3D" id="3.30.390.50">
    <property type="entry name" value="CO dehydrogenase flavoprotein, C-terminal domain"/>
    <property type="match status" value="1"/>
</dbReference>